<sequence>MGGRTTGGPSKQAAEVLFVYLGPLGQTWNPGLPEPSSKRSPVVHFPRNKISVIPTSAPKQFHQLTEEGGEKSRAYIQCKCSDLYSIKSTRRESIITLQITAAKDSTSKNICINLRYCTTEHILIHVHTAARNQLRSNWNGTQTQLTIQHQSCNRRSSLTCGSWAAIRDVHI</sequence>
<reference evidence="2" key="1">
    <citation type="journal article" date="2012" name="Nat. Biotechnol.">
        <title>Reference genome sequence of the model plant Setaria.</title>
        <authorList>
            <person name="Bennetzen J.L."/>
            <person name="Schmutz J."/>
            <person name="Wang H."/>
            <person name="Percifield R."/>
            <person name="Hawkins J."/>
            <person name="Pontaroli A.C."/>
            <person name="Estep M."/>
            <person name="Feng L."/>
            <person name="Vaughn J.N."/>
            <person name="Grimwood J."/>
            <person name="Jenkins J."/>
            <person name="Barry K."/>
            <person name="Lindquist E."/>
            <person name="Hellsten U."/>
            <person name="Deshpande S."/>
            <person name="Wang X."/>
            <person name="Wu X."/>
            <person name="Mitros T."/>
            <person name="Triplett J."/>
            <person name="Yang X."/>
            <person name="Ye C.Y."/>
            <person name="Mauro-Herrera M."/>
            <person name="Wang L."/>
            <person name="Li P."/>
            <person name="Sharma M."/>
            <person name="Sharma R."/>
            <person name="Ronald P.C."/>
            <person name="Panaud O."/>
            <person name="Kellogg E.A."/>
            <person name="Brutnell T.P."/>
            <person name="Doust A.N."/>
            <person name="Tuskan G.A."/>
            <person name="Rokhsar D."/>
            <person name="Devos K.M."/>
        </authorList>
    </citation>
    <scope>NUCLEOTIDE SEQUENCE [LARGE SCALE GENOMIC DNA]</scope>
    <source>
        <strain evidence="2">cv. Yugu1</strain>
    </source>
</reference>
<organism evidence="1 2">
    <name type="scientific">Setaria italica</name>
    <name type="common">Foxtail millet</name>
    <name type="synonym">Panicum italicum</name>
    <dbReference type="NCBI Taxonomy" id="4555"/>
    <lineage>
        <taxon>Eukaryota</taxon>
        <taxon>Viridiplantae</taxon>
        <taxon>Streptophyta</taxon>
        <taxon>Embryophyta</taxon>
        <taxon>Tracheophyta</taxon>
        <taxon>Spermatophyta</taxon>
        <taxon>Magnoliopsida</taxon>
        <taxon>Liliopsida</taxon>
        <taxon>Poales</taxon>
        <taxon>Poaceae</taxon>
        <taxon>PACMAD clade</taxon>
        <taxon>Panicoideae</taxon>
        <taxon>Panicodae</taxon>
        <taxon>Paniceae</taxon>
        <taxon>Cenchrinae</taxon>
        <taxon>Setaria</taxon>
    </lineage>
</organism>
<accession>K3YJX0</accession>
<dbReference type="EMBL" id="AGNK02004026">
    <property type="status" value="NOT_ANNOTATED_CDS"/>
    <property type="molecule type" value="Genomic_DNA"/>
</dbReference>
<reference evidence="1" key="2">
    <citation type="submission" date="2018-08" db="UniProtKB">
        <authorList>
            <consortium name="EnsemblPlants"/>
        </authorList>
    </citation>
    <scope>IDENTIFICATION</scope>
    <source>
        <strain evidence="1">Yugu1</strain>
    </source>
</reference>
<proteinExistence type="predicted"/>
<protein>
    <submittedName>
        <fullName evidence="1">Uncharacterized protein</fullName>
    </submittedName>
</protein>
<dbReference type="EnsemblPlants" id="KQL03031">
    <property type="protein sequence ID" value="KQL03031"/>
    <property type="gene ID" value="SETIT_014539mg"/>
</dbReference>
<evidence type="ECO:0000313" key="1">
    <source>
        <dbReference type="EnsemblPlants" id="KQL03031"/>
    </source>
</evidence>
<name>K3YJX0_SETIT</name>
<dbReference type="InParanoid" id="K3YJX0"/>
<keyword evidence="2" id="KW-1185">Reference proteome</keyword>
<dbReference type="Proteomes" id="UP000004995">
    <property type="component" value="Unassembled WGS sequence"/>
</dbReference>
<dbReference type="HOGENOM" id="CLU_1565557_0_0_1"/>
<evidence type="ECO:0000313" key="2">
    <source>
        <dbReference type="Proteomes" id="UP000004995"/>
    </source>
</evidence>
<dbReference type="Gramene" id="KQL03031">
    <property type="protein sequence ID" value="KQL03031"/>
    <property type="gene ID" value="SETIT_014539mg"/>
</dbReference>
<dbReference type="AlphaFoldDB" id="K3YJX0"/>